<sequence>MISIEPGLSARNGFAERAARRRRTVPRGPRRAASRSPTEPSARSRPACAPKRSPRSSERNTVPVRASEAAGWDVCVILTPSAYRWLSEDTEGEIEALTELTGHPVRRQYKLLSQPDVLPAPDAILVAPPRSPTTPSRNGPPRSATPSPSA</sequence>
<gene>
    <name evidence="2" type="ORF">GCM10023220_35530</name>
</gene>
<protein>
    <submittedName>
        <fullName evidence="2">Uncharacterized protein</fullName>
    </submittedName>
</protein>
<name>A0ABP9C3R8_9ACTN</name>
<dbReference type="EMBL" id="BAABIG010000033">
    <property type="protein sequence ID" value="GAA4803227.1"/>
    <property type="molecule type" value="Genomic_DNA"/>
</dbReference>
<reference evidence="3" key="1">
    <citation type="journal article" date="2019" name="Int. J. Syst. Evol. Microbiol.">
        <title>The Global Catalogue of Microorganisms (GCM) 10K type strain sequencing project: providing services to taxonomists for standard genome sequencing and annotation.</title>
        <authorList>
            <consortium name="The Broad Institute Genomics Platform"/>
            <consortium name="The Broad Institute Genome Sequencing Center for Infectious Disease"/>
            <person name="Wu L."/>
            <person name="Ma J."/>
        </authorList>
    </citation>
    <scope>NUCLEOTIDE SEQUENCE [LARGE SCALE GENOMIC DNA]</scope>
    <source>
        <strain evidence="3">JCM 18081</strain>
    </source>
</reference>
<organism evidence="2 3">
    <name type="scientific">Streptomyces ziwulingensis</name>
    <dbReference type="NCBI Taxonomy" id="1045501"/>
    <lineage>
        <taxon>Bacteria</taxon>
        <taxon>Bacillati</taxon>
        <taxon>Actinomycetota</taxon>
        <taxon>Actinomycetes</taxon>
        <taxon>Kitasatosporales</taxon>
        <taxon>Streptomycetaceae</taxon>
        <taxon>Streptomyces</taxon>
    </lineage>
</organism>
<dbReference type="Proteomes" id="UP001501265">
    <property type="component" value="Unassembled WGS sequence"/>
</dbReference>
<proteinExistence type="predicted"/>
<keyword evidence="3" id="KW-1185">Reference proteome</keyword>
<comment type="caution">
    <text evidence="2">The sequence shown here is derived from an EMBL/GenBank/DDBJ whole genome shotgun (WGS) entry which is preliminary data.</text>
</comment>
<evidence type="ECO:0000256" key="1">
    <source>
        <dbReference type="SAM" id="MobiDB-lite"/>
    </source>
</evidence>
<feature type="region of interest" description="Disordered" evidence="1">
    <location>
        <begin position="1"/>
        <end position="65"/>
    </location>
</feature>
<feature type="region of interest" description="Disordered" evidence="1">
    <location>
        <begin position="116"/>
        <end position="150"/>
    </location>
</feature>
<feature type="compositionally biased region" description="Basic residues" evidence="1">
    <location>
        <begin position="19"/>
        <end position="33"/>
    </location>
</feature>
<evidence type="ECO:0000313" key="2">
    <source>
        <dbReference type="EMBL" id="GAA4803227.1"/>
    </source>
</evidence>
<evidence type="ECO:0000313" key="3">
    <source>
        <dbReference type="Proteomes" id="UP001501265"/>
    </source>
</evidence>
<accession>A0ABP9C3R8</accession>